<dbReference type="InterPro" id="IPR040079">
    <property type="entry name" value="Glutathione_S-Trfase"/>
</dbReference>
<gene>
    <name evidence="2" type="ORF">IF202_17150</name>
</gene>
<dbReference type="InterPro" id="IPR036282">
    <property type="entry name" value="Glutathione-S-Trfase_C_sf"/>
</dbReference>
<dbReference type="RefSeq" id="WP_191596140.1">
    <property type="nucleotide sequence ID" value="NZ_JACYFC010000010.1"/>
</dbReference>
<dbReference type="InterPro" id="IPR036249">
    <property type="entry name" value="Thioredoxin-like_sf"/>
</dbReference>
<proteinExistence type="predicted"/>
<dbReference type="Gene3D" id="3.40.30.10">
    <property type="entry name" value="Glutaredoxin"/>
    <property type="match status" value="1"/>
</dbReference>
<evidence type="ECO:0000313" key="3">
    <source>
        <dbReference type="Proteomes" id="UP000604161"/>
    </source>
</evidence>
<dbReference type="EMBL" id="JACYFC010000010">
    <property type="protein sequence ID" value="MBD5772757.1"/>
    <property type="molecule type" value="Genomic_DNA"/>
</dbReference>
<dbReference type="Pfam" id="PF13410">
    <property type="entry name" value="GST_C_2"/>
    <property type="match status" value="1"/>
</dbReference>
<reference evidence="2 3" key="1">
    <citation type="submission" date="2020-09" db="EMBL/GenBank/DDBJ databases">
        <title>Marinomonas sp. nov., isolated from the cysticercosis algae of Qingdao, China.</title>
        <authorList>
            <person name="Sun X."/>
        </authorList>
    </citation>
    <scope>NUCLEOTIDE SEQUENCE [LARGE SCALE GENOMIC DNA]</scope>
    <source>
        <strain evidence="2 3">SM2066</strain>
    </source>
</reference>
<dbReference type="InterPro" id="IPR010987">
    <property type="entry name" value="Glutathione-S-Trfase_C-like"/>
</dbReference>
<dbReference type="InterPro" id="IPR004045">
    <property type="entry name" value="Glutathione_S-Trfase_N"/>
</dbReference>
<protein>
    <submittedName>
        <fullName evidence="2">Glutathione S-transferase</fullName>
    </submittedName>
</protein>
<accession>A0ABR8P585</accession>
<dbReference type="SFLD" id="SFLDS00019">
    <property type="entry name" value="Glutathione_Transferase_(cytos"/>
    <property type="match status" value="1"/>
</dbReference>
<dbReference type="PROSITE" id="PS50405">
    <property type="entry name" value="GST_CTER"/>
    <property type="match status" value="1"/>
</dbReference>
<dbReference type="PANTHER" id="PTHR43968:SF6">
    <property type="entry name" value="GLUTATHIONE S-TRANSFERASE OMEGA"/>
    <property type="match status" value="1"/>
</dbReference>
<feature type="domain" description="GST C-terminal" evidence="1">
    <location>
        <begin position="89"/>
        <end position="210"/>
    </location>
</feature>
<dbReference type="Gene3D" id="1.20.1050.10">
    <property type="match status" value="1"/>
</dbReference>
<dbReference type="Pfam" id="PF13417">
    <property type="entry name" value="GST_N_3"/>
    <property type="match status" value="1"/>
</dbReference>
<comment type="caution">
    <text evidence="2">The sequence shown here is derived from an EMBL/GenBank/DDBJ whole genome shotgun (WGS) entry which is preliminary data.</text>
</comment>
<dbReference type="PANTHER" id="PTHR43968">
    <property type="match status" value="1"/>
</dbReference>
<sequence>MLPILYSFRRCPYAMRARYMLVLLGVPVLLREVVLKSKPEALLMLGGRSSVPQLVNINGDRYPESLDIIFWSLSQTTDMVFRDQLWPESPVTRHKIKAWIAFNDNRFKYWLDRYKYSDRYPEYFEGYYRQKGEVFLRRLEARLNRFSYLLGNEMTLVDVALFPFIRQFAAVDSKWFEESGYHKLKLWLDGFVTSELFTKGVMEKFSAWEEGSQNIVFPRERLE</sequence>
<dbReference type="Proteomes" id="UP000604161">
    <property type="component" value="Unassembled WGS sequence"/>
</dbReference>
<keyword evidence="3" id="KW-1185">Reference proteome</keyword>
<evidence type="ECO:0000259" key="1">
    <source>
        <dbReference type="PROSITE" id="PS50405"/>
    </source>
</evidence>
<organism evidence="2 3">
    <name type="scientific">Marinomonas colpomeniae</name>
    <dbReference type="NCBI Taxonomy" id="2774408"/>
    <lineage>
        <taxon>Bacteria</taxon>
        <taxon>Pseudomonadati</taxon>
        <taxon>Pseudomonadota</taxon>
        <taxon>Gammaproteobacteria</taxon>
        <taxon>Oceanospirillales</taxon>
        <taxon>Oceanospirillaceae</taxon>
        <taxon>Marinomonas</taxon>
    </lineage>
</organism>
<dbReference type="SUPFAM" id="SSF52833">
    <property type="entry name" value="Thioredoxin-like"/>
    <property type="match status" value="1"/>
</dbReference>
<dbReference type="InterPro" id="IPR050983">
    <property type="entry name" value="GST_Omega/HSP26"/>
</dbReference>
<name>A0ABR8P585_9GAMM</name>
<evidence type="ECO:0000313" key="2">
    <source>
        <dbReference type="EMBL" id="MBD5772757.1"/>
    </source>
</evidence>
<dbReference type="SUPFAM" id="SSF47616">
    <property type="entry name" value="GST C-terminal domain-like"/>
    <property type="match status" value="1"/>
</dbReference>
<dbReference type="CDD" id="cd03196">
    <property type="entry name" value="GST_C_5"/>
    <property type="match status" value="1"/>
</dbReference>